<dbReference type="GO" id="GO:0006935">
    <property type="term" value="P:chemotaxis"/>
    <property type="evidence" value="ECO:0007669"/>
    <property type="project" value="InterPro"/>
</dbReference>
<evidence type="ECO:0000256" key="2">
    <source>
        <dbReference type="ARBA" id="ARBA00022481"/>
    </source>
</evidence>
<protein>
    <submittedName>
        <fullName evidence="7">Chemotaxis protein</fullName>
    </submittedName>
</protein>
<dbReference type="InterPro" id="IPR004090">
    <property type="entry name" value="Chemotax_Me-accpt_rcpt"/>
</dbReference>
<dbReference type="InterPro" id="IPR004089">
    <property type="entry name" value="MCPsignal_dom"/>
</dbReference>
<comment type="subcellular location">
    <subcellularLocation>
        <location evidence="1">Membrane</location>
    </subcellularLocation>
</comment>
<feature type="domain" description="HAMP" evidence="6">
    <location>
        <begin position="215"/>
        <end position="256"/>
    </location>
</feature>
<dbReference type="PRINTS" id="PR00260">
    <property type="entry name" value="CHEMTRNSDUCR"/>
</dbReference>
<evidence type="ECO:0000313" key="8">
    <source>
        <dbReference type="Proteomes" id="UP000267464"/>
    </source>
</evidence>
<keyword evidence="4" id="KW-0807">Transducer</keyword>
<dbReference type="Pfam" id="PF00015">
    <property type="entry name" value="MCPsignal"/>
    <property type="match status" value="1"/>
</dbReference>
<evidence type="ECO:0000313" key="7">
    <source>
        <dbReference type="EMBL" id="RQP26711.1"/>
    </source>
</evidence>
<dbReference type="GO" id="GO:0007165">
    <property type="term" value="P:signal transduction"/>
    <property type="evidence" value="ECO:0007669"/>
    <property type="project" value="UniProtKB-KW"/>
</dbReference>
<dbReference type="GO" id="GO:0004888">
    <property type="term" value="F:transmembrane signaling receptor activity"/>
    <property type="evidence" value="ECO:0007669"/>
    <property type="project" value="InterPro"/>
</dbReference>
<sequence length="508" mass="53597">MRHTLLALIVSGILAASLLMAMSLWGAQRGASAATRTFVAKDVTADILPPPMYLIELRLVLSQATEGSMPIDKAVGEAARLEKEYQERIAYWTANPPYGLEAQLLGAQHQAGQRFIESSRAVLKVLKKGDAATAQSALKAADAQYLKHREGVDETVRQSTRFADDAAKGFDDTLSLVSQVQWTVFLAAALALGLLGRFGWKSIWASIGGEPAAAAAVAQAVASGDLRVKVEVAPGDTGSIMAAMRTMCERLTDVVDVVRASSDSIATGSRQISMGNADLSQRTEEQATNLQQTASSMQKLSSNLEASAQAATGAVDLVTQARDAAQHGKQVVDGVVSTMEDIARSSREIGEIVAVIDGIAFQTNLLALNAAVEAARAGEQGRGFAVVAGEVRALAQRSSEAARQIRTLIGGSSERAERGSSLVQQAGNQMGDIFDRVHRVADLIAQIEASSSTQSTGVHEMNQAMVQLDHMTQSNAALVEESAAATESLSSQARRLVDAVGRFKLPAA</sequence>
<dbReference type="GO" id="GO:0005886">
    <property type="term" value="C:plasma membrane"/>
    <property type="evidence" value="ECO:0007669"/>
    <property type="project" value="TreeGrafter"/>
</dbReference>
<dbReference type="FunFam" id="1.10.287.950:FF:000001">
    <property type="entry name" value="Methyl-accepting chemotaxis sensory transducer"/>
    <property type="match status" value="1"/>
</dbReference>
<dbReference type="PROSITE" id="PS50885">
    <property type="entry name" value="HAMP"/>
    <property type="match status" value="1"/>
</dbReference>
<evidence type="ECO:0000259" key="6">
    <source>
        <dbReference type="PROSITE" id="PS50885"/>
    </source>
</evidence>
<dbReference type="PANTHER" id="PTHR43531">
    <property type="entry name" value="PROTEIN ICFG"/>
    <property type="match status" value="1"/>
</dbReference>
<comment type="similarity">
    <text evidence="3">Belongs to the methyl-accepting chemotaxis (MCP) protein family.</text>
</comment>
<evidence type="ECO:0000256" key="3">
    <source>
        <dbReference type="ARBA" id="ARBA00029447"/>
    </source>
</evidence>
<dbReference type="InterPro" id="IPR003660">
    <property type="entry name" value="HAMP_dom"/>
</dbReference>
<feature type="domain" description="Methyl-accepting transducer" evidence="5">
    <location>
        <begin position="261"/>
        <end position="490"/>
    </location>
</feature>
<keyword evidence="8" id="KW-1185">Reference proteome</keyword>
<evidence type="ECO:0000256" key="4">
    <source>
        <dbReference type="PROSITE-ProRule" id="PRU00284"/>
    </source>
</evidence>
<evidence type="ECO:0000256" key="1">
    <source>
        <dbReference type="ARBA" id="ARBA00004370"/>
    </source>
</evidence>
<reference evidence="7 8" key="2">
    <citation type="submission" date="2018-12" db="EMBL/GenBank/DDBJ databases">
        <title>Rhizobacter gummiphilus sp. nov., a rubber-degrading bacterium isolated from the soil of a botanical garden in Japan.</title>
        <authorList>
            <person name="Shunsuke S.S."/>
        </authorList>
    </citation>
    <scope>NUCLEOTIDE SEQUENCE [LARGE SCALE GENOMIC DNA]</scope>
    <source>
        <strain evidence="7 8">S-16</strain>
    </source>
</reference>
<dbReference type="PANTHER" id="PTHR43531:SF14">
    <property type="entry name" value="METHYL-ACCEPTING CHEMOTAXIS PROTEIN I-RELATED"/>
    <property type="match status" value="1"/>
</dbReference>
<dbReference type="PROSITE" id="PS50111">
    <property type="entry name" value="CHEMOTAXIS_TRANSDUC_2"/>
    <property type="match status" value="1"/>
</dbReference>
<proteinExistence type="inferred from homology"/>
<accession>A0A3N7I013</accession>
<gene>
    <name evidence="7" type="ORF">DZC73_06860</name>
</gene>
<dbReference type="Gene3D" id="1.10.287.950">
    <property type="entry name" value="Methyl-accepting chemotaxis protein"/>
    <property type="match status" value="1"/>
</dbReference>
<dbReference type="EMBL" id="QUSW01000001">
    <property type="protein sequence ID" value="RQP26711.1"/>
    <property type="molecule type" value="Genomic_DNA"/>
</dbReference>
<dbReference type="Proteomes" id="UP000267464">
    <property type="component" value="Unassembled WGS sequence"/>
</dbReference>
<dbReference type="AlphaFoldDB" id="A0A3N7I013"/>
<evidence type="ECO:0000259" key="5">
    <source>
        <dbReference type="PROSITE" id="PS50111"/>
    </source>
</evidence>
<organism evidence="7 8">
    <name type="scientific">Piscinibacter terrae</name>
    <dbReference type="NCBI Taxonomy" id="2496871"/>
    <lineage>
        <taxon>Bacteria</taxon>
        <taxon>Pseudomonadati</taxon>
        <taxon>Pseudomonadota</taxon>
        <taxon>Betaproteobacteria</taxon>
        <taxon>Burkholderiales</taxon>
        <taxon>Sphaerotilaceae</taxon>
        <taxon>Piscinibacter</taxon>
    </lineage>
</organism>
<dbReference type="SMART" id="SM00283">
    <property type="entry name" value="MA"/>
    <property type="match status" value="1"/>
</dbReference>
<dbReference type="CDD" id="cd11386">
    <property type="entry name" value="MCP_signal"/>
    <property type="match status" value="1"/>
</dbReference>
<comment type="caution">
    <text evidence="7">The sequence shown here is derived from an EMBL/GenBank/DDBJ whole genome shotgun (WGS) entry which is preliminary data.</text>
</comment>
<dbReference type="SUPFAM" id="SSF58104">
    <property type="entry name" value="Methyl-accepting chemotaxis protein (MCP) signaling domain"/>
    <property type="match status" value="1"/>
</dbReference>
<reference evidence="7 8" key="1">
    <citation type="submission" date="2018-08" db="EMBL/GenBank/DDBJ databases">
        <authorList>
            <person name="Khan S.A."/>
            <person name="Jeon C.O."/>
            <person name="Chun B.H."/>
            <person name="Jeong S.E."/>
        </authorList>
    </citation>
    <scope>NUCLEOTIDE SEQUENCE [LARGE SCALE GENOMIC DNA]</scope>
    <source>
        <strain evidence="7 8">S-16</strain>
    </source>
</reference>
<dbReference type="InterPro" id="IPR051310">
    <property type="entry name" value="MCP_chemotaxis"/>
</dbReference>
<name>A0A3N7I013_9BURK</name>
<keyword evidence="2" id="KW-0488">Methylation</keyword>